<evidence type="ECO:0000313" key="3">
    <source>
        <dbReference type="Proteomes" id="UP000007798"/>
    </source>
</evidence>
<evidence type="ECO:0000313" key="2">
    <source>
        <dbReference type="EMBL" id="EDW79352.1"/>
    </source>
</evidence>
<keyword evidence="3" id="KW-1185">Reference proteome</keyword>
<accession>B4N3Z7</accession>
<dbReference type="KEGG" id="dwi:6645602"/>
<dbReference type="HOGENOM" id="CLU_2742724_0_0_1"/>
<evidence type="ECO:0000256" key="1">
    <source>
        <dbReference type="SAM" id="MobiDB-lite"/>
    </source>
</evidence>
<proteinExistence type="predicted"/>
<dbReference type="OMA" id="SYARIVP"/>
<dbReference type="InParanoid" id="B4N3Z7"/>
<dbReference type="eggNOG" id="ENOG502RWMM">
    <property type="taxonomic scope" value="Eukaryota"/>
</dbReference>
<dbReference type="AlphaFoldDB" id="B4N3Z7"/>
<name>B4N3Z7_DROWI</name>
<gene>
    <name evidence="2" type="primary">Dwil\GK19154</name>
    <name evidence="2" type="ORF">Dwil_GK19154</name>
</gene>
<dbReference type="PhylomeDB" id="B4N3Z7"/>
<organism evidence="2 3">
    <name type="scientific">Drosophila willistoni</name>
    <name type="common">Fruit fly</name>
    <dbReference type="NCBI Taxonomy" id="7260"/>
    <lineage>
        <taxon>Eukaryota</taxon>
        <taxon>Metazoa</taxon>
        <taxon>Ecdysozoa</taxon>
        <taxon>Arthropoda</taxon>
        <taxon>Hexapoda</taxon>
        <taxon>Insecta</taxon>
        <taxon>Pterygota</taxon>
        <taxon>Neoptera</taxon>
        <taxon>Endopterygota</taxon>
        <taxon>Diptera</taxon>
        <taxon>Brachycera</taxon>
        <taxon>Muscomorpha</taxon>
        <taxon>Ephydroidea</taxon>
        <taxon>Drosophilidae</taxon>
        <taxon>Drosophila</taxon>
        <taxon>Sophophora</taxon>
    </lineage>
</organism>
<dbReference type="OrthoDB" id="7845676at2759"/>
<dbReference type="Proteomes" id="UP000007798">
    <property type="component" value="Unassembled WGS sequence"/>
</dbReference>
<feature type="compositionally biased region" description="Basic residues" evidence="1">
    <location>
        <begin position="61"/>
        <end position="73"/>
    </location>
</feature>
<feature type="region of interest" description="Disordered" evidence="1">
    <location>
        <begin position="50"/>
        <end position="73"/>
    </location>
</feature>
<dbReference type="EMBL" id="CH964095">
    <property type="protein sequence ID" value="EDW79352.1"/>
    <property type="molecule type" value="Genomic_DNA"/>
</dbReference>
<protein>
    <submittedName>
        <fullName evidence="2">Uncharacterized protein</fullName>
    </submittedName>
</protein>
<reference evidence="2 3" key="1">
    <citation type="journal article" date="2007" name="Nature">
        <title>Evolution of genes and genomes on the Drosophila phylogeny.</title>
        <authorList>
            <consortium name="Drosophila 12 Genomes Consortium"/>
            <person name="Clark A.G."/>
            <person name="Eisen M.B."/>
            <person name="Smith D.R."/>
            <person name="Bergman C.M."/>
            <person name="Oliver B."/>
            <person name="Markow T.A."/>
            <person name="Kaufman T.C."/>
            <person name="Kellis M."/>
            <person name="Gelbart W."/>
            <person name="Iyer V.N."/>
            <person name="Pollard D.A."/>
            <person name="Sackton T.B."/>
            <person name="Larracuente A.M."/>
            <person name="Singh N.D."/>
            <person name="Abad J.P."/>
            <person name="Abt D.N."/>
            <person name="Adryan B."/>
            <person name="Aguade M."/>
            <person name="Akashi H."/>
            <person name="Anderson W.W."/>
            <person name="Aquadro C.F."/>
            <person name="Ardell D.H."/>
            <person name="Arguello R."/>
            <person name="Artieri C.G."/>
            <person name="Barbash D.A."/>
            <person name="Barker D."/>
            <person name="Barsanti P."/>
            <person name="Batterham P."/>
            <person name="Batzoglou S."/>
            <person name="Begun D."/>
            <person name="Bhutkar A."/>
            <person name="Blanco E."/>
            <person name="Bosak S.A."/>
            <person name="Bradley R.K."/>
            <person name="Brand A.D."/>
            <person name="Brent M.R."/>
            <person name="Brooks A.N."/>
            <person name="Brown R.H."/>
            <person name="Butlin R.K."/>
            <person name="Caggese C."/>
            <person name="Calvi B.R."/>
            <person name="Bernardo de Carvalho A."/>
            <person name="Caspi A."/>
            <person name="Castrezana S."/>
            <person name="Celniker S.E."/>
            <person name="Chang J.L."/>
            <person name="Chapple C."/>
            <person name="Chatterji S."/>
            <person name="Chinwalla A."/>
            <person name="Civetta A."/>
            <person name="Clifton S.W."/>
            <person name="Comeron J.M."/>
            <person name="Costello J.C."/>
            <person name="Coyne J.A."/>
            <person name="Daub J."/>
            <person name="David R.G."/>
            <person name="Delcher A.L."/>
            <person name="Delehaunty K."/>
            <person name="Do C.B."/>
            <person name="Ebling H."/>
            <person name="Edwards K."/>
            <person name="Eickbush T."/>
            <person name="Evans J.D."/>
            <person name="Filipski A."/>
            <person name="Findeiss S."/>
            <person name="Freyhult E."/>
            <person name="Fulton L."/>
            <person name="Fulton R."/>
            <person name="Garcia A.C."/>
            <person name="Gardiner A."/>
            <person name="Garfield D.A."/>
            <person name="Garvin B.E."/>
            <person name="Gibson G."/>
            <person name="Gilbert D."/>
            <person name="Gnerre S."/>
            <person name="Godfrey J."/>
            <person name="Good R."/>
            <person name="Gotea V."/>
            <person name="Gravely B."/>
            <person name="Greenberg A.J."/>
            <person name="Griffiths-Jones S."/>
            <person name="Gross S."/>
            <person name="Guigo R."/>
            <person name="Gustafson E.A."/>
            <person name="Haerty W."/>
            <person name="Hahn M.W."/>
            <person name="Halligan D.L."/>
            <person name="Halpern A.L."/>
            <person name="Halter G.M."/>
            <person name="Han M.V."/>
            <person name="Heger A."/>
            <person name="Hillier L."/>
            <person name="Hinrichs A.S."/>
            <person name="Holmes I."/>
            <person name="Hoskins R.A."/>
            <person name="Hubisz M.J."/>
            <person name="Hultmark D."/>
            <person name="Huntley M.A."/>
            <person name="Jaffe D.B."/>
            <person name="Jagadeeshan S."/>
            <person name="Jeck W.R."/>
            <person name="Johnson J."/>
            <person name="Jones C.D."/>
            <person name="Jordan W.C."/>
            <person name="Karpen G.H."/>
            <person name="Kataoka E."/>
            <person name="Keightley P.D."/>
            <person name="Kheradpour P."/>
            <person name="Kirkness E.F."/>
            <person name="Koerich L.B."/>
            <person name="Kristiansen K."/>
            <person name="Kudrna D."/>
            <person name="Kulathinal R.J."/>
            <person name="Kumar S."/>
            <person name="Kwok R."/>
            <person name="Lander E."/>
            <person name="Langley C.H."/>
            <person name="Lapoint R."/>
            <person name="Lazzaro B.P."/>
            <person name="Lee S.J."/>
            <person name="Levesque L."/>
            <person name="Li R."/>
            <person name="Lin C.F."/>
            <person name="Lin M.F."/>
            <person name="Lindblad-Toh K."/>
            <person name="Llopart A."/>
            <person name="Long M."/>
            <person name="Low L."/>
            <person name="Lozovsky E."/>
            <person name="Lu J."/>
            <person name="Luo M."/>
            <person name="Machado C.A."/>
            <person name="Makalowski W."/>
            <person name="Marzo M."/>
            <person name="Matsuda M."/>
            <person name="Matzkin L."/>
            <person name="McAllister B."/>
            <person name="McBride C.S."/>
            <person name="McKernan B."/>
            <person name="McKernan K."/>
            <person name="Mendez-Lago M."/>
            <person name="Minx P."/>
            <person name="Mollenhauer M.U."/>
            <person name="Montooth K."/>
            <person name="Mount S.M."/>
            <person name="Mu X."/>
            <person name="Myers E."/>
            <person name="Negre B."/>
            <person name="Newfeld S."/>
            <person name="Nielsen R."/>
            <person name="Noor M.A."/>
            <person name="O'Grady P."/>
            <person name="Pachter L."/>
            <person name="Papaceit M."/>
            <person name="Parisi M.J."/>
            <person name="Parisi M."/>
            <person name="Parts L."/>
            <person name="Pedersen J.S."/>
            <person name="Pesole G."/>
            <person name="Phillippy A.M."/>
            <person name="Ponting C.P."/>
            <person name="Pop M."/>
            <person name="Porcelli D."/>
            <person name="Powell J.R."/>
            <person name="Prohaska S."/>
            <person name="Pruitt K."/>
            <person name="Puig M."/>
            <person name="Quesneville H."/>
            <person name="Ram K.R."/>
            <person name="Rand D."/>
            <person name="Rasmussen M.D."/>
            <person name="Reed L.K."/>
            <person name="Reenan R."/>
            <person name="Reily A."/>
            <person name="Remington K.A."/>
            <person name="Rieger T.T."/>
            <person name="Ritchie M.G."/>
            <person name="Robin C."/>
            <person name="Rogers Y.H."/>
            <person name="Rohde C."/>
            <person name="Rozas J."/>
            <person name="Rubenfield M.J."/>
            <person name="Ruiz A."/>
            <person name="Russo S."/>
            <person name="Salzberg S.L."/>
            <person name="Sanchez-Gracia A."/>
            <person name="Saranga D.J."/>
            <person name="Sato H."/>
            <person name="Schaeffer S.W."/>
            <person name="Schatz M.C."/>
            <person name="Schlenke T."/>
            <person name="Schwartz R."/>
            <person name="Segarra C."/>
            <person name="Singh R.S."/>
            <person name="Sirot L."/>
            <person name="Sirota M."/>
            <person name="Sisneros N.B."/>
            <person name="Smith C.D."/>
            <person name="Smith T.F."/>
            <person name="Spieth J."/>
            <person name="Stage D.E."/>
            <person name="Stark A."/>
            <person name="Stephan W."/>
            <person name="Strausberg R.L."/>
            <person name="Strempel S."/>
            <person name="Sturgill D."/>
            <person name="Sutton G."/>
            <person name="Sutton G.G."/>
            <person name="Tao W."/>
            <person name="Teichmann S."/>
            <person name="Tobari Y.N."/>
            <person name="Tomimura Y."/>
            <person name="Tsolas J.M."/>
            <person name="Valente V.L."/>
            <person name="Venter E."/>
            <person name="Venter J.C."/>
            <person name="Vicario S."/>
            <person name="Vieira F.G."/>
            <person name="Vilella A.J."/>
            <person name="Villasante A."/>
            <person name="Walenz B."/>
            <person name="Wang J."/>
            <person name="Wasserman M."/>
            <person name="Watts T."/>
            <person name="Wilson D."/>
            <person name="Wilson R.K."/>
            <person name="Wing R.A."/>
            <person name="Wolfner M.F."/>
            <person name="Wong A."/>
            <person name="Wong G.K."/>
            <person name="Wu C.I."/>
            <person name="Wu G."/>
            <person name="Yamamoto D."/>
            <person name="Yang H.P."/>
            <person name="Yang S.P."/>
            <person name="Yorke J.A."/>
            <person name="Yoshida K."/>
            <person name="Zdobnov E."/>
            <person name="Zhang P."/>
            <person name="Zhang Y."/>
            <person name="Zimin A.V."/>
            <person name="Baldwin J."/>
            <person name="Abdouelleil A."/>
            <person name="Abdulkadir J."/>
            <person name="Abebe A."/>
            <person name="Abera B."/>
            <person name="Abreu J."/>
            <person name="Acer S.C."/>
            <person name="Aftuck L."/>
            <person name="Alexander A."/>
            <person name="An P."/>
            <person name="Anderson E."/>
            <person name="Anderson S."/>
            <person name="Arachi H."/>
            <person name="Azer M."/>
            <person name="Bachantsang P."/>
            <person name="Barry A."/>
            <person name="Bayul T."/>
            <person name="Berlin A."/>
            <person name="Bessette D."/>
            <person name="Bloom T."/>
            <person name="Blye J."/>
            <person name="Boguslavskiy L."/>
            <person name="Bonnet C."/>
            <person name="Boukhgalter B."/>
            <person name="Bourzgui I."/>
            <person name="Brown A."/>
            <person name="Cahill P."/>
            <person name="Channer S."/>
            <person name="Cheshatsang Y."/>
            <person name="Chuda L."/>
            <person name="Citroen M."/>
            <person name="Collymore A."/>
            <person name="Cooke P."/>
            <person name="Costello M."/>
            <person name="D'Aco K."/>
            <person name="Daza R."/>
            <person name="De Haan G."/>
            <person name="DeGray S."/>
            <person name="DeMaso C."/>
            <person name="Dhargay N."/>
            <person name="Dooley K."/>
            <person name="Dooley E."/>
            <person name="Doricent M."/>
            <person name="Dorje P."/>
            <person name="Dorjee K."/>
            <person name="Dupes A."/>
            <person name="Elong R."/>
            <person name="Falk J."/>
            <person name="Farina A."/>
            <person name="Faro S."/>
            <person name="Ferguson D."/>
            <person name="Fisher S."/>
            <person name="Foley C.D."/>
            <person name="Franke A."/>
            <person name="Friedrich D."/>
            <person name="Gadbois L."/>
            <person name="Gearin G."/>
            <person name="Gearin C.R."/>
            <person name="Giannoukos G."/>
            <person name="Goode T."/>
            <person name="Graham J."/>
            <person name="Grandbois E."/>
            <person name="Grewal S."/>
            <person name="Gyaltsen K."/>
            <person name="Hafez N."/>
            <person name="Hagos B."/>
            <person name="Hall J."/>
            <person name="Henson C."/>
            <person name="Hollinger A."/>
            <person name="Honan T."/>
            <person name="Huard M.D."/>
            <person name="Hughes L."/>
            <person name="Hurhula B."/>
            <person name="Husby M.E."/>
            <person name="Kamat A."/>
            <person name="Kanga B."/>
            <person name="Kashin S."/>
            <person name="Khazanovich D."/>
            <person name="Kisner P."/>
            <person name="Lance K."/>
            <person name="Lara M."/>
            <person name="Lee W."/>
            <person name="Lennon N."/>
            <person name="Letendre F."/>
            <person name="LeVine R."/>
            <person name="Lipovsky A."/>
            <person name="Liu X."/>
            <person name="Liu J."/>
            <person name="Liu S."/>
            <person name="Lokyitsang T."/>
            <person name="Lokyitsang Y."/>
            <person name="Lubonja R."/>
            <person name="Lui A."/>
            <person name="MacDonald P."/>
            <person name="Magnisalis V."/>
            <person name="Maru K."/>
            <person name="Matthews C."/>
            <person name="McCusker W."/>
            <person name="McDonough S."/>
            <person name="Mehta T."/>
            <person name="Meldrim J."/>
            <person name="Meneus L."/>
            <person name="Mihai O."/>
            <person name="Mihalev A."/>
            <person name="Mihova T."/>
            <person name="Mittelman R."/>
            <person name="Mlenga V."/>
            <person name="Montmayeur A."/>
            <person name="Mulrain L."/>
            <person name="Navidi A."/>
            <person name="Naylor J."/>
            <person name="Negash T."/>
            <person name="Nguyen T."/>
            <person name="Nguyen N."/>
            <person name="Nicol R."/>
            <person name="Norbu C."/>
            <person name="Norbu N."/>
            <person name="Novod N."/>
            <person name="O'Neill B."/>
            <person name="Osman S."/>
            <person name="Markiewicz E."/>
            <person name="Oyono O.L."/>
            <person name="Patti C."/>
            <person name="Phunkhang P."/>
            <person name="Pierre F."/>
            <person name="Priest M."/>
            <person name="Raghuraman S."/>
            <person name="Rege F."/>
            <person name="Reyes R."/>
            <person name="Rise C."/>
            <person name="Rogov P."/>
            <person name="Ross K."/>
            <person name="Ryan E."/>
            <person name="Settipalli S."/>
            <person name="Shea T."/>
            <person name="Sherpa N."/>
            <person name="Shi L."/>
            <person name="Shih D."/>
            <person name="Sparrow T."/>
            <person name="Spaulding J."/>
            <person name="Stalker J."/>
            <person name="Stange-Thomann N."/>
            <person name="Stavropoulos S."/>
            <person name="Stone C."/>
            <person name="Strader C."/>
            <person name="Tesfaye S."/>
            <person name="Thomson T."/>
            <person name="Thoulutsang Y."/>
            <person name="Thoulutsang D."/>
            <person name="Topham K."/>
            <person name="Topping I."/>
            <person name="Tsamla T."/>
            <person name="Vassiliev H."/>
            <person name="Vo A."/>
            <person name="Wangchuk T."/>
            <person name="Wangdi T."/>
            <person name="Weiand M."/>
            <person name="Wilkinson J."/>
            <person name="Wilson A."/>
            <person name="Yadav S."/>
            <person name="Young G."/>
            <person name="Yu Q."/>
            <person name="Zembek L."/>
            <person name="Zhong D."/>
            <person name="Zimmer A."/>
            <person name="Zwirko Z."/>
            <person name="Jaffe D.B."/>
            <person name="Alvarez P."/>
            <person name="Brockman W."/>
            <person name="Butler J."/>
            <person name="Chin C."/>
            <person name="Gnerre S."/>
            <person name="Grabherr M."/>
            <person name="Kleber M."/>
            <person name="Mauceli E."/>
            <person name="MacCallum I."/>
        </authorList>
    </citation>
    <scope>NUCLEOTIDE SEQUENCE [LARGE SCALE GENOMIC DNA]</scope>
    <source>
        <strain evidence="3">Tucson 14030-0811.24</strain>
    </source>
</reference>
<sequence length="73" mass="8403">MKPDYNDILSPLVIAVMVAYNRPVTLEEIVDGVMDIIKYLRDQMDPEISSSVKATGDSKHIHTFRNTKKRQLR</sequence>